<evidence type="ECO:0000256" key="1">
    <source>
        <dbReference type="ARBA" id="ARBA00004370"/>
    </source>
</evidence>
<reference evidence="6 7" key="1">
    <citation type="submission" date="2018-05" db="EMBL/GenBank/DDBJ databases">
        <title>A metagenomic window into the 2 km-deep terrestrial subsurface aquifer revealed taxonomically and functionally diverse microbial community comprising novel uncultured bacterial lineages.</title>
        <authorList>
            <person name="Kadnikov V.V."/>
            <person name="Mardanov A.V."/>
            <person name="Beletsky A.V."/>
            <person name="Banks D."/>
            <person name="Pimenov N.V."/>
            <person name="Frank Y.A."/>
            <person name="Karnachuk O.V."/>
            <person name="Ravin N.V."/>
        </authorList>
    </citation>
    <scope>NUCLEOTIDE SEQUENCE [LARGE SCALE GENOMIC DNA]</scope>
    <source>
        <strain evidence="6">BY5</strain>
    </source>
</reference>
<dbReference type="AlphaFoldDB" id="A0A367ZQR7"/>
<keyword evidence="2 4" id="KW-0472">Membrane</keyword>
<keyword evidence="4" id="KW-1133">Transmembrane helix</keyword>
<gene>
    <name evidence="6" type="ORF">OZSIB_3231</name>
</gene>
<dbReference type="InterPro" id="IPR000184">
    <property type="entry name" value="Bac_surfAg_D15"/>
</dbReference>
<name>A0A367ZQR7_9BACT</name>
<sequence length="1009" mass="113541">MVAEAPTDRARVPAGGLTSVRPAGRGGRQQAGEGLALALMLCVVLAWAFPARAIELDEAYRFLGPFEVTASQGIRLYYPAGCRSAIPRVLRSFITVRECLLTHFPDQRGFEVVVLLTDHDDRESAGIDATFDLVTLGLYEEMGSLSTRGYSLAERFAIRLAHTLIMRTLGSAHSALRRRIGLLSIPPWYLEGLALYYGLPLDVRHTTRLLDLARHGRLFSLDELDTIQSRRARVREEMSYQVHSMLAFWHRGAAPDAGLRLLHQIRGRPGQFADLFRRAFGISLKEAFRRYREHVQAECARTPECAKAVDPPVLPGWAEGEYAQGGRLRPDGAQVWVSSRRYTQEVYDLYIEAPGTRRRLALRNVHPRLWVDPETGSVLTGKFELTARKQRRLFLWEVPKQGRPRRVVDLAGSFQPLGRLDDRLLFLNWTAGTLRVMSLPWPVASSSVGDAGSAGVASSAVGAASLATGLPLIPEREGRHRPRAGETQEREEYRFPAHLQPLEVALDPAGRRLVFVLRDGESSYLCRDRLATPSAPCPQVLFVASDTIRAPQAVGEDVWFAAAGPYRTVQVYRWSTRGKSQETVAEADDASPISSLQDQHRERASATVALMTAVPGGIWDFLLEPDGGLVGTTLQNGWFRTVRLPTAELATAPAPVAPFPCDRGQRAGLTVRHYQPEFRSSYWLPKVSRDDQGGVFGVYSYRADRLDRSRLVVSPTFGFKSRNWGYLAEFMRRFDLWRAVLASEDRVVSKSYLSNAYYERIRSLDLSLTYPFDLATTLTIGGNLSHRRIAKMPDKGAPAPTTGRDHSIYGRMEYRAIRTEPFWELFPRHGRRLTAWWRKGLDLLDGQLKYDSMSLRYEEYVPLNQAWVLSARAWVAEDDKEGDIRRPEDLNLGGTDFLRGYPGAVRFGDSLRAFALHLGRPFHIEIPALRSWVQEEIVVAEAFWERGDVRATGRRFDFLEDRGFEVRARGLLLRRIPAAIRVGVAWPSGGGPRHDYWMVDFSSLTGSWQ</sequence>
<evidence type="ECO:0000313" key="7">
    <source>
        <dbReference type="Proteomes" id="UP000252355"/>
    </source>
</evidence>
<feature type="transmembrane region" description="Helical" evidence="4">
    <location>
        <begin position="31"/>
        <end position="49"/>
    </location>
</feature>
<organism evidence="6 7">
    <name type="scientific">Candidatus Ozemobacter sibiricus</name>
    <dbReference type="NCBI Taxonomy" id="2268124"/>
    <lineage>
        <taxon>Bacteria</taxon>
        <taxon>Candidatus Ozemobacteria</taxon>
        <taxon>Candidatus Ozemobacterales</taxon>
        <taxon>Candidatus Ozemobacteraceae</taxon>
        <taxon>Candidatus Ozemobacter</taxon>
    </lineage>
</organism>
<proteinExistence type="predicted"/>
<evidence type="ECO:0000259" key="5">
    <source>
        <dbReference type="Pfam" id="PF01103"/>
    </source>
</evidence>
<accession>A0A367ZQR7</accession>
<feature type="region of interest" description="Disordered" evidence="3">
    <location>
        <begin position="1"/>
        <end position="26"/>
    </location>
</feature>
<comment type="subcellular location">
    <subcellularLocation>
        <location evidence="1">Membrane</location>
    </subcellularLocation>
</comment>
<comment type="caution">
    <text evidence="6">The sequence shown here is derived from an EMBL/GenBank/DDBJ whole genome shotgun (WGS) entry which is preliminary data.</text>
</comment>
<dbReference type="SUPFAM" id="SSF50952">
    <property type="entry name" value="Soluble quinoprotein glucose dehydrogenase"/>
    <property type="match status" value="1"/>
</dbReference>
<dbReference type="EMBL" id="QOQW01000006">
    <property type="protein sequence ID" value="RCK80485.1"/>
    <property type="molecule type" value="Genomic_DNA"/>
</dbReference>
<feature type="compositionally biased region" description="Basic and acidic residues" evidence="3">
    <location>
        <begin position="1"/>
        <end position="11"/>
    </location>
</feature>
<dbReference type="InterPro" id="IPR011041">
    <property type="entry name" value="Quinoprot_gluc/sorb_DH_b-prop"/>
</dbReference>
<keyword evidence="4" id="KW-0812">Transmembrane</keyword>
<evidence type="ECO:0000256" key="2">
    <source>
        <dbReference type="ARBA" id="ARBA00023136"/>
    </source>
</evidence>
<dbReference type="Proteomes" id="UP000252355">
    <property type="component" value="Unassembled WGS sequence"/>
</dbReference>
<feature type="domain" description="Bacterial surface antigen (D15)" evidence="5">
    <location>
        <begin position="723"/>
        <end position="901"/>
    </location>
</feature>
<evidence type="ECO:0000256" key="3">
    <source>
        <dbReference type="SAM" id="MobiDB-lite"/>
    </source>
</evidence>
<dbReference type="Gene3D" id="2.40.160.50">
    <property type="entry name" value="membrane protein fhac: a member of the omp85/tpsb transporter family"/>
    <property type="match status" value="1"/>
</dbReference>
<evidence type="ECO:0000313" key="6">
    <source>
        <dbReference type="EMBL" id="RCK80485.1"/>
    </source>
</evidence>
<evidence type="ECO:0000256" key="4">
    <source>
        <dbReference type="SAM" id="Phobius"/>
    </source>
</evidence>
<protein>
    <recommendedName>
        <fullName evidence="5">Bacterial surface antigen (D15) domain-containing protein</fullName>
    </recommendedName>
</protein>
<dbReference type="GO" id="GO:0019867">
    <property type="term" value="C:outer membrane"/>
    <property type="evidence" value="ECO:0007669"/>
    <property type="project" value="InterPro"/>
</dbReference>
<dbReference type="Pfam" id="PF01103">
    <property type="entry name" value="Omp85"/>
    <property type="match status" value="1"/>
</dbReference>